<dbReference type="SUPFAM" id="SSF102114">
    <property type="entry name" value="Radical SAM enzymes"/>
    <property type="match status" value="1"/>
</dbReference>
<dbReference type="InterPro" id="IPR058240">
    <property type="entry name" value="rSAM_sf"/>
</dbReference>
<dbReference type="AlphaFoldDB" id="A0A075G847"/>
<organism evidence="2">
    <name type="scientific">uncultured marine thaumarchaeote KM3_03_D08</name>
    <dbReference type="NCBI Taxonomy" id="1455960"/>
    <lineage>
        <taxon>Archaea</taxon>
        <taxon>Nitrososphaerota</taxon>
        <taxon>environmental samples</taxon>
    </lineage>
</organism>
<dbReference type="InterPro" id="IPR023404">
    <property type="entry name" value="rSAM_horseshoe"/>
</dbReference>
<name>A0A075G847_9ARCH</name>
<dbReference type="EMBL" id="KF900519">
    <property type="protein sequence ID" value="AIE97912.1"/>
    <property type="molecule type" value="Genomic_DNA"/>
</dbReference>
<dbReference type="SFLD" id="SFLDS00029">
    <property type="entry name" value="Radical_SAM"/>
    <property type="match status" value="1"/>
</dbReference>
<protein>
    <submittedName>
        <fullName evidence="2">Radical SAM domain-containing protein</fullName>
    </submittedName>
</protein>
<feature type="domain" description="Elp3/MiaA/NifB-like radical SAM core" evidence="1">
    <location>
        <begin position="268"/>
        <end position="510"/>
    </location>
</feature>
<dbReference type="PANTHER" id="PTHR42731:SF4">
    <property type="entry name" value="RADICAL SAM DOMAIN PROTEIN"/>
    <property type="match status" value="1"/>
</dbReference>
<dbReference type="GO" id="GO:0003824">
    <property type="term" value="F:catalytic activity"/>
    <property type="evidence" value="ECO:0007669"/>
    <property type="project" value="InterPro"/>
</dbReference>
<dbReference type="Gene3D" id="3.80.30.20">
    <property type="entry name" value="tm_1862 like domain"/>
    <property type="match status" value="1"/>
</dbReference>
<dbReference type="InterPro" id="IPR007197">
    <property type="entry name" value="rSAM"/>
</dbReference>
<evidence type="ECO:0000259" key="1">
    <source>
        <dbReference type="SMART" id="SM00729"/>
    </source>
</evidence>
<dbReference type="SFLD" id="SFLDG01082">
    <property type="entry name" value="B12-binding_domain_containing"/>
    <property type="match status" value="1"/>
</dbReference>
<dbReference type="InterPro" id="IPR006638">
    <property type="entry name" value="Elp3/MiaA/NifB-like_rSAM"/>
</dbReference>
<evidence type="ECO:0000313" key="2">
    <source>
        <dbReference type="EMBL" id="AIE97912.1"/>
    </source>
</evidence>
<dbReference type="PANTHER" id="PTHR42731">
    <property type="entry name" value="SLL1084 PROTEIN"/>
    <property type="match status" value="1"/>
</dbReference>
<dbReference type="SMART" id="SM00729">
    <property type="entry name" value="Elp3"/>
    <property type="match status" value="1"/>
</dbReference>
<proteinExistence type="predicted"/>
<reference evidence="2" key="1">
    <citation type="journal article" date="2014" name="Genome Biol. Evol.">
        <title>Pangenome evidence for extensive interdomain horizontal transfer affecting lineage core and shell genes in uncultured planktonic thaumarchaeota and euryarchaeota.</title>
        <authorList>
            <person name="Deschamps P."/>
            <person name="Zivanovic Y."/>
            <person name="Moreira D."/>
            <person name="Rodriguez-Valera F."/>
            <person name="Lopez-Garcia P."/>
        </authorList>
    </citation>
    <scope>NUCLEOTIDE SEQUENCE</scope>
</reference>
<dbReference type="GO" id="GO:0051536">
    <property type="term" value="F:iron-sulfur cluster binding"/>
    <property type="evidence" value="ECO:0007669"/>
    <property type="project" value="InterPro"/>
</dbReference>
<sequence>MPSPKIVLTADRTLMSPYRGLSLATFFGCAPAIDENRDKSTFWYKILGKQVTPKVLFDFICNWSPDINGRAKYAPYGLRKVEAGLLRDGFARNDVVVAHPNHIEKFIGPETEVVGTYEMDPLGMGPVTMTFTFGRKQTSYDEFYNADLHRRINAAKKKNGSHAKVIAGASGTWQYNYAPEKIEEYGLYAILEGELGGIAPEIDGNAGRFFNYLIDGQFENMDPFRKRKDFKVDIKEFKRENKTLHGRFVNFWDRPDLDEIPNIVEPSMHGMVEVMRGCGRGCKFCDVTLRSLRYYSPEKVKKEIEVNIKKGGMDRAWIHSDDIFVYGMDIGTSKNMEPNREALEELFTAIMSTGIKHTNPTHGTLSGAIADERVVPNISKITNAGPDNLTGIQCGLETGSMRLIEKYADRKLAPYQPEEWHWVVKEGVKTLNENYWIPAFTLIMGLDNDEQPEDGWETIRLISELEHEQPDSMFTATPLTFVPIGLLEKSEFYDMGQDSDPTQLGVMYKTWQHNFKYGIKKFMTKTGKHGTGGSIKKMAFNGLARSLGGVPLTAMEKYARRKGREHERVIDKIKTQYW</sequence>
<accession>A0A075G847</accession>
<dbReference type="Pfam" id="PF04055">
    <property type="entry name" value="Radical_SAM"/>
    <property type="match status" value="1"/>
</dbReference>